<proteinExistence type="predicted"/>
<gene>
    <name evidence="1" type="ORF">GMARGA_LOCUS7986</name>
</gene>
<organism evidence="1 2">
    <name type="scientific">Gigaspora margarita</name>
    <dbReference type="NCBI Taxonomy" id="4874"/>
    <lineage>
        <taxon>Eukaryota</taxon>
        <taxon>Fungi</taxon>
        <taxon>Fungi incertae sedis</taxon>
        <taxon>Mucoromycota</taxon>
        <taxon>Glomeromycotina</taxon>
        <taxon>Glomeromycetes</taxon>
        <taxon>Diversisporales</taxon>
        <taxon>Gigasporaceae</taxon>
        <taxon>Gigaspora</taxon>
    </lineage>
</organism>
<accession>A0ABN7UL65</accession>
<comment type="caution">
    <text evidence="1">The sequence shown here is derived from an EMBL/GenBank/DDBJ whole genome shotgun (WGS) entry which is preliminary data.</text>
</comment>
<dbReference type="EMBL" id="CAJVQB010003998">
    <property type="protein sequence ID" value="CAG8623977.1"/>
    <property type="molecule type" value="Genomic_DNA"/>
</dbReference>
<sequence length="55" mass="6625">EYNYQGKIEKEQYKAAKYYQGFVPILPNIFYDLQNKLILKEKNKKYSTTTKNLKS</sequence>
<reference evidence="1 2" key="1">
    <citation type="submission" date="2021-06" db="EMBL/GenBank/DDBJ databases">
        <authorList>
            <person name="Kallberg Y."/>
            <person name="Tangrot J."/>
            <person name="Rosling A."/>
        </authorList>
    </citation>
    <scope>NUCLEOTIDE SEQUENCE [LARGE SCALE GENOMIC DNA]</scope>
    <source>
        <strain evidence="1 2">120-4 pot B 10/14</strain>
    </source>
</reference>
<dbReference type="Proteomes" id="UP000789901">
    <property type="component" value="Unassembled WGS sequence"/>
</dbReference>
<feature type="non-terminal residue" evidence="1">
    <location>
        <position position="1"/>
    </location>
</feature>
<evidence type="ECO:0000313" key="2">
    <source>
        <dbReference type="Proteomes" id="UP000789901"/>
    </source>
</evidence>
<name>A0ABN7UL65_GIGMA</name>
<evidence type="ECO:0000313" key="1">
    <source>
        <dbReference type="EMBL" id="CAG8623977.1"/>
    </source>
</evidence>
<protein>
    <submittedName>
        <fullName evidence="1">792_t:CDS:1</fullName>
    </submittedName>
</protein>
<keyword evidence="2" id="KW-1185">Reference proteome</keyword>